<dbReference type="EMBL" id="JAVRBG010000010">
    <property type="protein sequence ID" value="MDT0295178.1"/>
    <property type="molecule type" value="Genomic_DNA"/>
</dbReference>
<proteinExistence type="predicted"/>
<keyword evidence="2" id="KW-1185">Reference proteome</keyword>
<name>A0ABU2KKI9_9FLAO</name>
<sequence>MPISKPHSTLGAKNTGSCSLLANYLDKENIELEAIINKQNSLSEINQFQDRKQDFFNSKRMDISLIEVINGIDKNKKKLGKIDAKYYSPTISFSQSELNHLILLATEKKEINDVWKLNVDELKKYNGLLKEYVKKVMDNYADNFNRQNKGLKNGNDLVYYAKIEHFRKFKGIDPEVKKGLFKNGDYKPGLNSHAHIIVSRKDKTQLLKLDPTTKERSTQRTIGGNAYQVGFDRTKWTEKNEKAFDLLFNYQRREREKFRNQNILKNGSPMERDVVNRKIKNQAIKIENETKKEKTQLSKGLRM</sequence>
<dbReference type="Proteomes" id="UP001182991">
    <property type="component" value="Unassembled WGS sequence"/>
</dbReference>
<dbReference type="Pfam" id="PF18976">
    <property type="entry name" value="DUF5712"/>
    <property type="match status" value="1"/>
</dbReference>
<evidence type="ECO:0000313" key="2">
    <source>
        <dbReference type="Proteomes" id="UP001182991"/>
    </source>
</evidence>
<accession>A0ABU2KKI9</accession>
<dbReference type="InterPro" id="IPR043766">
    <property type="entry name" value="BfmA-like"/>
</dbReference>
<comment type="caution">
    <text evidence="1">The sequence shown here is derived from an EMBL/GenBank/DDBJ whole genome shotgun (WGS) entry which is preliminary data.</text>
</comment>
<evidence type="ECO:0000313" key="1">
    <source>
        <dbReference type="EMBL" id="MDT0295178.1"/>
    </source>
</evidence>
<reference evidence="2" key="1">
    <citation type="submission" date="2023-07" db="EMBL/GenBank/DDBJ databases">
        <title>Isolating and identifying novel microbial strains from the Mariana Trench.</title>
        <authorList>
            <person name="Fu H."/>
        </authorList>
    </citation>
    <scope>NUCLEOTIDE SEQUENCE [LARGE SCALE GENOMIC DNA]</scope>
    <source>
        <strain evidence="2">T-y2</strain>
    </source>
</reference>
<protein>
    <submittedName>
        <fullName evidence="1">DUF5712 family protein</fullName>
    </submittedName>
</protein>
<dbReference type="RefSeq" id="WP_311402109.1">
    <property type="nucleotide sequence ID" value="NZ_JAVRBG010000010.1"/>
</dbReference>
<gene>
    <name evidence="1" type="ORF">RLT85_11085</name>
</gene>
<organism evidence="1 2">
    <name type="scientific">Mesonia ostreae</name>
    <dbReference type="NCBI Taxonomy" id="861110"/>
    <lineage>
        <taxon>Bacteria</taxon>
        <taxon>Pseudomonadati</taxon>
        <taxon>Bacteroidota</taxon>
        <taxon>Flavobacteriia</taxon>
        <taxon>Flavobacteriales</taxon>
        <taxon>Flavobacteriaceae</taxon>
        <taxon>Mesonia</taxon>
    </lineage>
</organism>